<dbReference type="eggNOG" id="COG0699">
    <property type="taxonomic scope" value="Bacteria"/>
</dbReference>
<dbReference type="RefSeq" id="WP_014813506.1">
    <property type="nucleotide sequence ID" value="NC_018027.1"/>
</dbReference>
<protein>
    <recommendedName>
        <fullName evidence="3">Isoniazid-induced protein IniC</fullName>
    </recommendedName>
</protein>
<evidence type="ECO:0008006" key="3">
    <source>
        <dbReference type="Google" id="ProtNLM"/>
    </source>
</evidence>
<accession>I4BCK7</accession>
<dbReference type="PATRIC" id="fig|710421.3.peg.181"/>
<dbReference type="SUPFAM" id="SSF52540">
    <property type="entry name" value="P-loop containing nucleoside triphosphate hydrolases"/>
    <property type="match status" value="1"/>
</dbReference>
<dbReference type="EMBL" id="CP003053">
    <property type="protein sequence ID" value="AFM15014.1"/>
    <property type="molecule type" value="Genomic_DNA"/>
</dbReference>
<keyword evidence="2" id="KW-1185">Reference proteome</keyword>
<sequence>MTIFSTFFATLADYAATARNPRAAAVGRRFRVPVRVAVRGRPGVGRAAVAAALSAAGVGVTSDTEGADVHVVVIAEVLKPEDDAAVRAASAPTLLVLNKADLAGAGPGGPLPAASRQAADIAATVGLPVVPMIAHLATVSLGEQDIAALRVLVTAPAAMTSVDAFVECDHPLPAETRRRLLDALDRFGLAHAVLAVADGAPPETVAGALHALSGAGDVVEALAAVAAPVRYRRVRAALQELEVLAGHSRDDGLWDFLTSDEVVLAVMGAAVEVVEASGAIVDRGDSPQAHLRRAQHWERCARGPVTALGQRCAADIARGSLRLLGASR</sequence>
<dbReference type="STRING" id="710421.Mycch_0188"/>
<dbReference type="InterPro" id="IPR027417">
    <property type="entry name" value="P-loop_NTPase"/>
</dbReference>
<dbReference type="AlphaFoldDB" id="I4BCK7"/>
<dbReference type="Proteomes" id="UP000006057">
    <property type="component" value="Chromosome"/>
</dbReference>
<reference evidence="1 2" key="1">
    <citation type="submission" date="2012-06" db="EMBL/GenBank/DDBJ databases">
        <title>Complete sequence of chromosome of Mycobacterium chubuense NBB4.</title>
        <authorList>
            <consortium name="US DOE Joint Genome Institute"/>
            <person name="Lucas S."/>
            <person name="Han J."/>
            <person name="Lapidus A."/>
            <person name="Cheng J.-F."/>
            <person name="Goodwin L."/>
            <person name="Pitluck S."/>
            <person name="Peters L."/>
            <person name="Mikhailova N."/>
            <person name="Teshima H."/>
            <person name="Detter J.C."/>
            <person name="Han C."/>
            <person name="Tapia R."/>
            <person name="Land M."/>
            <person name="Hauser L."/>
            <person name="Kyrpides N."/>
            <person name="Ivanova N."/>
            <person name="Pagani I."/>
            <person name="Mattes T."/>
            <person name="Holmes A."/>
            <person name="Rutledge P."/>
            <person name="Paulsen I."/>
            <person name="Coleman N."/>
            <person name="Woyke T."/>
        </authorList>
    </citation>
    <scope>NUCLEOTIDE SEQUENCE [LARGE SCALE GENOMIC DNA]</scope>
    <source>
        <strain evidence="1 2">NBB4</strain>
    </source>
</reference>
<name>I4BCK7_MYCCN</name>
<evidence type="ECO:0000313" key="1">
    <source>
        <dbReference type="EMBL" id="AFM15014.1"/>
    </source>
</evidence>
<organism evidence="1 2">
    <name type="scientific">Mycolicibacterium chubuense (strain NBB4)</name>
    <name type="common">Mycobacterium chubuense</name>
    <dbReference type="NCBI Taxonomy" id="710421"/>
    <lineage>
        <taxon>Bacteria</taxon>
        <taxon>Bacillati</taxon>
        <taxon>Actinomycetota</taxon>
        <taxon>Actinomycetes</taxon>
        <taxon>Mycobacteriales</taxon>
        <taxon>Mycobacteriaceae</taxon>
        <taxon>Mycolicibacterium</taxon>
    </lineage>
</organism>
<evidence type="ECO:0000313" key="2">
    <source>
        <dbReference type="Proteomes" id="UP000006057"/>
    </source>
</evidence>
<dbReference type="KEGG" id="mcb:Mycch_0188"/>
<dbReference type="HOGENOM" id="CLU_064477_0_0_11"/>
<proteinExistence type="predicted"/>
<gene>
    <name evidence="1" type="ordered locus">Mycch_0188</name>
</gene>